<dbReference type="SUPFAM" id="SSF54523">
    <property type="entry name" value="Pili subunits"/>
    <property type="match status" value="1"/>
</dbReference>
<accession>A0A6C2YN78</accession>
<keyword evidence="1" id="KW-1133">Transmembrane helix</keyword>
<dbReference type="InterPro" id="IPR011453">
    <property type="entry name" value="DUF1559"/>
</dbReference>
<name>A0A6C2YN78_9BACT</name>
<proteinExistence type="predicted"/>
<reference evidence="3" key="1">
    <citation type="submission" date="2019-04" db="EMBL/GenBank/DDBJ databases">
        <authorList>
            <consortium name="Science for Life Laboratories"/>
        </authorList>
    </citation>
    <scope>NUCLEOTIDE SEQUENCE</scope>
    <source>
        <strain evidence="3">MBLW1</strain>
    </source>
</reference>
<feature type="transmembrane region" description="Helical" evidence="1">
    <location>
        <begin position="12"/>
        <end position="34"/>
    </location>
</feature>
<dbReference type="Proteomes" id="UP000464378">
    <property type="component" value="Chromosome"/>
</dbReference>
<dbReference type="NCBIfam" id="TIGR02532">
    <property type="entry name" value="IV_pilin_GFxxxE"/>
    <property type="match status" value="1"/>
</dbReference>
<keyword evidence="4" id="KW-1185">Reference proteome</keyword>
<organism evidence="3">
    <name type="scientific">Tuwongella immobilis</name>
    <dbReference type="NCBI Taxonomy" id="692036"/>
    <lineage>
        <taxon>Bacteria</taxon>
        <taxon>Pseudomonadati</taxon>
        <taxon>Planctomycetota</taxon>
        <taxon>Planctomycetia</taxon>
        <taxon>Gemmatales</taxon>
        <taxon>Gemmataceae</taxon>
        <taxon>Tuwongella</taxon>
    </lineage>
</organism>
<dbReference type="Pfam" id="PF07963">
    <property type="entry name" value="N_methyl"/>
    <property type="match status" value="1"/>
</dbReference>
<dbReference type="EMBL" id="LR586016">
    <property type="protein sequence ID" value="VIP02741.1"/>
    <property type="molecule type" value="Genomic_DNA"/>
</dbReference>
<evidence type="ECO:0000256" key="1">
    <source>
        <dbReference type="SAM" id="Phobius"/>
    </source>
</evidence>
<evidence type="ECO:0000313" key="4">
    <source>
        <dbReference type="Proteomes" id="UP000464378"/>
    </source>
</evidence>
<evidence type="ECO:0000313" key="3">
    <source>
        <dbReference type="EMBL" id="VIP02741.1"/>
    </source>
</evidence>
<dbReference type="NCBIfam" id="TIGR04294">
    <property type="entry name" value="pre_pil_HX9DG"/>
    <property type="match status" value="1"/>
</dbReference>
<sequence length="287" mass="30916">MPLLSKRRRLWSAFTLIELLVVIAIIAILIGLLLPAVQKVREAAARMRCQNNLKQMGLAAHSFHDARGTLALNGGNTTNPSDWCWAFQILPLIEQESLFRIVDAHARANPGGGGGGTDIPNATRLGVPIYICPSRARTPFSSTGANSPGWNGPFIDYKINWTSFPSNSLLSGVTRTMSSVSNGKGTSNTIYVGHGYLSPNEYSRTHGSNWEEVIYSGGYGGTGRGSTALSKDVRSIGQGDRWGSPHEGGCPFLMCDGSVRMVNYNLNGTAALDSALRFNDDRPLSLD</sequence>
<keyword evidence="1" id="KW-0472">Membrane</keyword>
<dbReference type="Gene3D" id="3.30.700.10">
    <property type="entry name" value="Glycoprotein, Type 4 Pilin"/>
    <property type="match status" value="1"/>
</dbReference>
<keyword evidence="1" id="KW-0812">Transmembrane</keyword>
<feature type="domain" description="DUF1559" evidence="2">
    <location>
        <begin position="38"/>
        <end position="267"/>
    </location>
</feature>
<dbReference type="Pfam" id="PF07596">
    <property type="entry name" value="SBP_bac_10"/>
    <property type="match status" value="1"/>
</dbReference>
<dbReference type="PANTHER" id="PTHR30093:SF2">
    <property type="entry name" value="TYPE II SECRETION SYSTEM PROTEIN H"/>
    <property type="match status" value="1"/>
</dbReference>
<evidence type="ECO:0000259" key="2">
    <source>
        <dbReference type="Pfam" id="PF07596"/>
    </source>
</evidence>
<dbReference type="RefSeq" id="WP_162657882.1">
    <property type="nucleotide sequence ID" value="NZ_LR593887.1"/>
</dbReference>
<protein>
    <recommendedName>
        <fullName evidence="2">DUF1559 domain-containing protein</fullName>
    </recommendedName>
</protein>
<dbReference type="EMBL" id="LR593887">
    <property type="protein sequence ID" value="VTS02313.1"/>
    <property type="molecule type" value="Genomic_DNA"/>
</dbReference>
<dbReference type="KEGG" id="tim:GMBLW1_12190"/>
<dbReference type="PANTHER" id="PTHR30093">
    <property type="entry name" value="GENERAL SECRETION PATHWAY PROTEIN G"/>
    <property type="match status" value="1"/>
</dbReference>
<dbReference type="AlphaFoldDB" id="A0A6C2YN78"/>
<dbReference type="InParanoid" id="A0A6C2YN78"/>
<dbReference type="InterPro" id="IPR027558">
    <property type="entry name" value="Pre_pil_HX9DG_C"/>
</dbReference>
<dbReference type="InterPro" id="IPR012902">
    <property type="entry name" value="N_methyl_site"/>
</dbReference>
<dbReference type="InterPro" id="IPR045584">
    <property type="entry name" value="Pilin-like"/>
</dbReference>
<gene>
    <name evidence="3" type="ORF">GMBLW1_12190</name>
</gene>